<dbReference type="AlphaFoldDB" id="A0AAF0R5F4"/>
<proteinExistence type="predicted"/>
<protein>
    <submittedName>
        <fullName evidence="1">Uncharacterized protein</fullName>
    </submittedName>
</protein>
<accession>A0AAF0R5F4</accession>
<dbReference type="Proteomes" id="UP001234989">
    <property type="component" value="Chromosome 7"/>
</dbReference>
<organism evidence="1 2">
    <name type="scientific">Solanum verrucosum</name>
    <dbReference type="NCBI Taxonomy" id="315347"/>
    <lineage>
        <taxon>Eukaryota</taxon>
        <taxon>Viridiplantae</taxon>
        <taxon>Streptophyta</taxon>
        <taxon>Embryophyta</taxon>
        <taxon>Tracheophyta</taxon>
        <taxon>Spermatophyta</taxon>
        <taxon>Magnoliopsida</taxon>
        <taxon>eudicotyledons</taxon>
        <taxon>Gunneridae</taxon>
        <taxon>Pentapetalae</taxon>
        <taxon>asterids</taxon>
        <taxon>lamiids</taxon>
        <taxon>Solanales</taxon>
        <taxon>Solanaceae</taxon>
        <taxon>Solanoideae</taxon>
        <taxon>Solaneae</taxon>
        <taxon>Solanum</taxon>
    </lineage>
</organism>
<dbReference type="EMBL" id="CP133618">
    <property type="protein sequence ID" value="WMV36702.1"/>
    <property type="molecule type" value="Genomic_DNA"/>
</dbReference>
<keyword evidence="2" id="KW-1185">Reference proteome</keyword>
<reference evidence="1" key="1">
    <citation type="submission" date="2023-08" db="EMBL/GenBank/DDBJ databases">
        <title>A de novo genome assembly of Solanum verrucosum Schlechtendal, a Mexican diploid species geographically isolated from the other diploid A-genome species in potato relatives.</title>
        <authorList>
            <person name="Hosaka K."/>
        </authorList>
    </citation>
    <scope>NUCLEOTIDE SEQUENCE</scope>
    <source>
        <tissue evidence="1">Young leaves</tissue>
    </source>
</reference>
<sequence>MQRMQTLHCYTCYSSTYKQRFKNNNI</sequence>
<name>A0AAF0R5F4_SOLVR</name>
<gene>
    <name evidence="1" type="ORF">MTR67_030087</name>
</gene>
<evidence type="ECO:0000313" key="1">
    <source>
        <dbReference type="EMBL" id="WMV36702.1"/>
    </source>
</evidence>
<evidence type="ECO:0000313" key="2">
    <source>
        <dbReference type="Proteomes" id="UP001234989"/>
    </source>
</evidence>